<keyword evidence="2" id="KW-1133">Transmembrane helix</keyword>
<evidence type="ECO:0000256" key="1">
    <source>
        <dbReference type="SAM" id="MobiDB-lite"/>
    </source>
</evidence>
<name>A0AAV9RF96_9TELE</name>
<evidence type="ECO:0000256" key="2">
    <source>
        <dbReference type="SAM" id="Phobius"/>
    </source>
</evidence>
<dbReference type="EMBL" id="JAHHUM010002020">
    <property type="protein sequence ID" value="KAK5607587.1"/>
    <property type="molecule type" value="Genomic_DNA"/>
</dbReference>
<reference evidence="3 4" key="1">
    <citation type="submission" date="2021-06" db="EMBL/GenBank/DDBJ databases">
        <authorList>
            <person name="Palmer J.M."/>
        </authorList>
    </citation>
    <scope>NUCLEOTIDE SEQUENCE [LARGE SCALE GENOMIC DNA]</scope>
    <source>
        <strain evidence="3 4">MEX-2019</strain>
        <tissue evidence="3">Muscle</tissue>
    </source>
</reference>
<comment type="caution">
    <text evidence="3">The sequence shown here is derived from an EMBL/GenBank/DDBJ whole genome shotgun (WGS) entry which is preliminary data.</text>
</comment>
<keyword evidence="2" id="KW-0472">Membrane</keyword>
<sequence>MPKPENQTQASGSPNAPTSPSGPNPLEDDWFKTQANLIVYVLSTVLVLSLLLNLFWCLSKVCSGKGRYQCRKKQSRSSRQMEDNPIYGNLSYMDASVGVYTDAAPLHPSLSSSSLRNPQRVNPDSQSKNQECYANLTLKAPRPQPGRISPKIQLAVMGHSEEPEEAETEDPVNTDDAVSTMSDLYASVQTQRAKLVDAVDGEDYANHL</sequence>
<feature type="transmembrane region" description="Helical" evidence="2">
    <location>
        <begin position="37"/>
        <end position="58"/>
    </location>
</feature>
<feature type="compositionally biased region" description="Polar residues" evidence="1">
    <location>
        <begin position="1"/>
        <end position="21"/>
    </location>
</feature>
<accession>A0AAV9RF96</accession>
<feature type="region of interest" description="Disordered" evidence="1">
    <location>
        <begin position="157"/>
        <end position="181"/>
    </location>
</feature>
<evidence type="ECO:0000313" key="4">
    <source>
        <dbReference type="Proteomes" id="UP001311232"/>
    </source>
</evidence>
<evidence type="ECO:0000313" key="3">
    <source>
        <dbReference type="EMBL" id="KAK5607587.1"/>
    </source>
</evidence>
<keyword evidence="4" id="KW-1185">Reference proteome</keyword>
<feature type="compositionally biased region" description="Acidic residues" evidence="1">
    <location>
        <begin position="162"/>
        <end position="173"/>
    </location>
</feature>
<dbReference type="Proteomes" id="UP001311232">
    <property type="component" value="Unassembled WGS sequence"/>
</dbReference>
<dbReference type="AlphaFoldDB" id="A0AAV9RF96"/>
<proteinExistence type="predicted"/>
<organism evidence="3 4">
    <name type="scientific">Crenichthys baileyi</name>
    <name type="common">White River springfish</name>
    <dbReference type="NCBI Taxonomy" id="28760"/>
    <lineage>
        <taxon>Eukaryota</taxon>
        <taxon>Metazoa</taxon>
        <taxon>Chordata</taxon>
        <taxon>Craniata</taxon>
        <taxon>Vertebrata</taxon>
        <taxon>Euteleostomi</taxon>
        <taxon>Actinopterygii</taxon>
        <taxon>Neopterygii</taxon>
        <taxon>Teleostei</taxon>
        <taxon>Neoteleostei</taxon>
        <taxon>Acanthomorphata</taxon>
        <taxon>Ovalentaria</taxon>
        <taxon>Atherinomorphae</taxon>
        <taxon>Cyprinodontiformes</taxon>
        <taxon>Goodeidae</taxon>
        <taxon>Crenichthys</taxon>
    </lineage>
</organism>
<feature type="compositionally biased region" description="Polar residues" evidence="1">
    <location>
        <begin position="116"/>
        <end position="128"/>
    </location>
</feature>
<keyword evidence="2" id="KW-0812">Transmembrane</keyword>
<feature type="region of interest" description="Disordered" evidence="1">
    <location>
        <begin position="108"/>
        <end position="128"/>
    </location>
</feature>
<gene>
    <name evidence="3" type="ORF">CRENBAI_013959</name>
</gene>
<feature type="region of interest" description="Disordered" evidence="1">
    <location>
        <begin position="1"/>
        <end position="27"/>
    </location>
</feature>
<protein>
    <submittedName>
        <fullName evidence="3">Uncharacterized protein</fullName>
    </submittedName>
</protein>